<dbReference type="EMBL" id="HACG01012850">
    <property type="protein sequence ID" value="CEK59715.1"/>
    <property type="molecule type" value="Transcribed_RNA"/>
</dbReference>
<sequence length="54" mass="5788">MLQSSGMQFRNIEQMSETITALINSVSGSNLGAVVTVDVTIHTLETTSTLAYLI</sequence>
<evidence type="ECO:0000313" key="1">
    <source>
        <dbReference type="EMBL" id="CEK59715.1"/>
    </source>
</evidence>
<proteinExistence type="predicted"/>
<reference evidence="1" key="1">
    <citation type="submission" date="2014-12" db="EMBL/GenBank/DDBJ databases">
        <title>Insight into the proteome of Arion vulgaris.</title>
        <authorList>
            <person name="Aradska J."/>
            <person name="Bulat T."/>
            <person name="Smidak R."/>
            <person name="Sarate P."/>
            <person name="Gangsoo J."/>
            <person name="Sialana F."/>
            <person name="Bilban M."/>
            <person name="Lubec G."/>
        </authorList>
    </citation>
    <scope>NUCLEOTIDE SEQUENCE</scope>
    <source>
        <tissue evidence="1">Skin</tissue>
    </source>
</reference>
<organism evidence="1">
    <name type="scientific">Arion vulgaris</name>
    <dbReference type="NCBI Taxonomy" id="1028688"/>
    <lineage>
        <taxon>Eukaryota</taxon>
        <taxon>Metazoa</taxon>
        <taxon>Spiralia</taxon>
        <taxon>Lophotrochozoa</taxon>
        <taxon>Mollusca</taxon>
        <taxon>Gastropoda</taxon>
        <taxon>Heterobranchia</taxon>
        <taxon>Euthyneura</taxon>
        <taxon>Panpulmonata</taxon>
        <taxon>Eupulmonata</taxon>
        <taxon>Stylommatophora</taxon>
        <taxon>Helicina</taxon>
        <taxon>Arionoidea</taxon>
        <taxon>Arionidae</taxon>
        <taxon>Arion</taxon>
    </lineage>
</organism>
<feature type="non-terminal residue" evidence="1">
    <location>
        <position position="54"/>
    </location>
</feature>
<gene>
    <name evidence="1" type="primary">ORF37205</name>
</gene>
<dbReference type="AlphaFoldDB" id="A0A0B6YW51"/>
<accession>A0A0B6YW51</accession>
<protein>
    <submittedName>
        <fullName evidence="1">Uncharacterized protein</fullName>
    </submittedName>
</protein>
<name>A0A0B6YW51_9EUPU</name>